<evidence type="ECO:0000256" key="10">
    <source>
        <dbReference type="ARBA" id="ARBA00022840"/>
    </source>
</evidence>
<keyword evidence="14" id="KW-1133">Transmembrane helix</keyword>
<keyword evidence="9 13" id="KW-0418">Kinase</keyword>
<dbReference type="RefSeq" id="WP_207163364.1">
    <property type="nucleotide sequence ID" value="NZ_CP071382.1"/>
</dbReference>
<organism evidence="15 16">
    <name type="scientific">Geobacter benzoatilyticus</name>
    <dbReference type="NCBI Taxonomy" id="2815309"/>
    <lineage>
        <taxon>Bacteria</taxon>
        <taxon>Pseudomonadati</taxon>
        <taxon>Thermodesulfobacteriota</taxon>
        <taxon>Desulfuromonadia</taxon>
        <taxon>Geobacterales</taxon>
        <taxon>Geobacteraceae</taxon>
        <taxon>Geobacter</taxon>
    </lineage>
</organism>
<keyword evidence="10 13" id="KW-0067">ATP-binding</keyword>
<dbReference type="HAMAP" id="MF_00409">
    <property type="entry name" value="LpxK"/>
    <property type="match status" value="1"/>
</dbReference>
<dbReference type="GO" id="GO:0009029">
    <property type="term" value="F:lipid-A 4'-kinase activity"/>
    <property type="evidence" value="ECO:0007669"/>
    <property type="project" value="UniProtKB-EC"/>
</dbReference>
<evidence type="ECO:0000256" key="11">
    <source>
        <dbReference type="ARBA" id="ARBA00023098"/>
    </source>
</evidence>
<keyword evidence="6 13" id="KW-0441">Lipid A biosynthesis</keyword>
<keyword evidence="16" id="KW-1185">Reference proteome</keyword>
<comment type="catalytic activity">
    <reaction evidence="13">
        <text>a lipid A disaccharide + ATP = a lipid IVA + ADP + H(+)</text>
        <dbReference type="Rhea" id="RHEA:67840"/>
        <dbReference type="ChEBI" id="CHEBI:15378"/>
        <dbReference type="ChEBI" id="CHEBI:30616"/>
        <dbReference type="ChEBI" id="CHEBI:176343"/>
        <dbReference type="ChEBI" id="CHEBI:176425"/>
        <dbReference type="ChEBI" id="CHEBI:456216"/>
        <dbReference type="EC" id="2.7.1.130"/>
    </reaction>
</comment>
<dbReference type="PANTHER" id="PTHR42724">
    <property type="entry name" value="TETRAACYLDISACCHARIDE 4'-KINASE"/>
    <property type="match status" value="1"/>
</dbReference>
<sequence length="355" mass="37880">MSLERYFHSLVSGERKGLTDRLVLAFLTALSVPYGIVVRLRALAYARCLLGVRRLNRPVISVGNITVGGTGKTPMTALLARLLMARGKRVAVISRGYGGSLEGNTRIVCDGQTIFLSAAEAGDEPVHLAMAVPGLMTVIGTDRYAAGLLAQEELNPDVFILDDGFQHLRLHRDLNILLMDCRAPFGNGHMLPAGLLREPESALKRADLVVYTRCQGDGTPAVHGAIPSCGAGHALAGVELLPDGARQEFTVLHGGRGVAFAGIADPEAFFSSLKEQGLDLVATVSFGDHCSYGEPEIVRLVDISRKSGADYLITTGKDAVKLGDVLERLGNVYAAVLEMRLADPPCLEKALDIVL</sequence>
<evidence type="ECO:0000256" key="12">
    <source>
        <dbReference type="ARBA" id="ARBA00029757"/>
    </source>
</evidence>
<dbReference type="SUPFAM" id="SSF52540">
    <property type="entry name" value="P-loop containing nucleoside triphosphate hydrolases"/>
    <property type="match status" value="1"/>
</dbReference>
<comment type="pathway">
    <text evidence="2 13">Glycolipid biosynthesis; lipid IV(A) biosynthesis; lipid IV(A) from (3R)-3-hydroxytetradecanoyl-[acyl-carrier-protein] and UDP-N-acetyl-alpha-D-glucosamine: step 6/6.</text>
</comment>
<proteinExistence type="inferred from homology"/>
<dbReference type="EMBL" id="CP071382">
    <property type="protein sequence ID" value="QSV45571.1"/>
    <property type="molecule type" value="Genomic_DNA"/>
</dbReference>
<dbReference type="CDD" id="cd01983">
    <property type="entry name" value="SIMIBI"/>
    <property type="match status" value="1"/>
</dbReference>
<evidence type="ECO:0000256" key="14">
    <source>
        <dbReference type="SAM" id="Phobius"/>
    </source>
</evidence>
<gene>
    <name evidence="13 15" type="primary">lpxK</name>
    <name evidence="15" type="ORF">JZM60_15865</name>
</gene>
<comment type="similarity">
    <text evidence="13">Belongs to the LpxK family.</text>
</comment>
<name>A0ABX7Q3U9_9BACT</name>
<evidence type="ECO:0000256" key="13">
    <source>
        <dbReference type="HAMAP-Rule" id="MF_00409"/>
    </source>
</evidence>
<dbReference type="InterPro" id="IPR003758">
    <property type="entry name" value="LpxK"/>
</dbReference>
<dbReference type="InterPro" id="IPR027417">
    <property type="entry name" value="P-loop_NTPase"/>
</dbReference>
<evidence type="ECO:0000256" key="9">
    <source>
        <dbReference type="ARBA" id="ARBA00022777"/>
    </source>
</evidence>
<keyword evidence="14" id="KW-0812">Transmembrane</keyword>
<dbReference type="Pfam" id="PF02606">
    <property type="entry name" value="LpxK"/>
    <property type="match status" value="1"/>
</dbReference>
<feature type="transmembrane region" description="Helical" evidence="14">
    <location>
        <begin position="21"/>
        <end position="40"/>
    </location>
</feature>
<evidence type="ECO:0000256" key="8">
    <source>
        <dbReference type="ARBA" id="ARBA00022741"/>
    </source>
</evidence>
<evidence type="ECO:0000256" key="1">
    <source>
        <dbReference type="ARBA" id="ARBA00002274"/>
    </source>
</evidence>
<dbReference type="Gene3D" id="3.40.50.300">
    <property type="entry name" value="P-loop containing nucleotide triphosphate hydrolases"/>
    <property type="match status" value="1"/>
</dbReference>
<comment type="function">
    <text evidence="1 13">Transfers the gamma-phosphate of ATP to the 4'-position of a tetraacyldisaccharide 1-phosphate intermediate (termed DS-1-P) to form tetraacyldisaccharide 1,4'-bis-phosphate (lipid IVA).</text>
</comment>
<evidence type="ECO:0000256" key="3">
    <source>
        <dbReference type="ARBA" id="ARBA00012071"/>
    </source>
</evidence>
<evidence type="ECO:0000256" key="2">
    <source>
        <dbReference type="ARBA" id="ARBA00004870"/>
    </source>
</evidence>
<keyword evidence="11 13" id="KW-0443">Lipid metabolism</keyword>
<evidence type="ECO:0000313" key="16">
    <source>
        <dbReference type="Proteomes" id="UP000663651"/>
    </source>
</evidence>
<evidence type="ECO:0000256" key="7">
    <source>
        <dbReference type="ARBA" id="ARBA00022679"/>
    </source>
</evidence>
<keyword evidence="5 13" id="KW-0444">Lipid biosynthesis</keyword>
<keyword evidence="14" id="KW-0472">Membrane</keyword>
<feature type="binding site" evidence="13">
    <location>
        <begin position="66"/>
        <end position="73"/>
    </location>
    <ligand>
        <name>ATP</name>
        <dbReference type="ChEBI" id="CHEBI:30616"/>
    </ligand>
</feature>
<dbReference type="NCBIfam" id="TIGR00682">
    <property type="entry name" value="lpxK"/>
    <property type="match status" value="1"/>
</dbReference>
<dbReference type="PANTHER" id="PTHR42724:SF1">
    <property type="entry name" value="TETRAACYLDISACCHARIDE 4'-KINASE, MITOCHONDRIAL-RELATED"/>
    <property type="match status" value="1"/>
</dbReference>
<evidence type="ECO:0000313" key="15">
    <source>
        <dbReference type="EMBL" id="QSV45571.1"/>
    </source>
</evidence>
<protein>
    <recommendedName>
        <fullName evidence="4 13">Tetraacyldisaccharide 4'-kinase</fullName>
        <ecNumber evidence="3 13">2.7.1.130</ecNumber>
    </recommendedName>
    <alternativeName>
        <fullName evidence="12 13">Lipid A 4'-kinase</fullName>
    </alternativeName>
</protein>
<evidence type="ECO:0000256" key="6">
    <source>
        <dbReference type="ARBA" id="ARBA00022556"/>
    </source>
</evidence>
<accession>A0ABX7Q3U9</accession>
<evidence type="ECO:0000256" key="5">
    <source>
        <dbReference type="ARBA" id="ARBA00022516"/>
    </source>
</evidence>
<dbReference type="EC" id="2.7.1.130" evidence="3 13"/>
<keyword evidence="8 13" id="KW-0547">Nucleotide-binding</keyword>
<dbReference type="Proteomes" id="UP000663651">
    <property type="component" value="Chromosome"/>
</dbReference>
<reference evidence="15 16" key="1">
    <citation type="submission" date="2021-03" db="EMBL/GenBank/DDBJ databases">
        <title>Geobacter metallireducens gen. nov. sp. nov., a microorganism capable of coupling the complete oxidation of organic compounds to the reduction of iron and other metals.</title>
        <authorList>
            <person name="Li Y."/>
        </authorList>
    </citation>
    <scope>NUCLEOTIDE SEQUENCE [LARGE SCALE GENOMIC DNA]</scope>
    <source>
        <strain evidence="15 16">Jerry-YX</strain>
    </source>
</reference>
<keyword evidence="7 13" id="KW-0808">Transferase</keyword>
<evidence type="ECO:0000256" key="4">
    <source>
        <dbReference type="ARBA" id="ARBA00016436"/>
    </source>
</evidence>